<evidence type="ECO:0000256" key="4">
    <source>
        <dbReference type="ARBA" id="ARBA00022692"/>
    </source>
</evidence>
<dbReference type="PANTHER" id="PTHR10590">
    <property type="entry name" value="SODIUM/NUCLEOSIDE COTRANSPORTER"/>
    <property type="match status" value="1"/>
</dbReference>
<keyword evidence="12" id="KW-1185">Reference proteome</keyword>
<feature type="domain" description="Concentrative nucleoside transporter C-terminal" evidence="9">
    <location>
        <begin position="192"/>
        <end position="392"/>
    </location>
</feature>
<proteinExistence type="inferred from homology"/>
<sequence>MPYLHFIFGLAVVAVLALLASKDRKNIKLRYIIQLLVIEMSVAYFLLNSSAGTGIVTEFAEGFNGLMAFAAEGTNFVFGGLINEGGFDFFLQVLMPIVFISALIGILQHIKVLPIVISAIGYLLSKINGMGKLESFNAISALMVGQSENFITYKAILGKMSERRMYTLAATAMSTVSMSIVGSYMQLIAPKYVVAALFLNMFSTFIILSIINPYDHEAEENFDDMVAEAEGERVTFFEMLGEYILTGFKVAVIVAAMLIGFISLIAMINKGFTVALGISFQDLIGYVFYPVAWLMGIPASEALQAGSIMATKLVSNEFVAMMALQEQLDTLSAHTIGTISIFLVSFANFSSIGIIAGAVKGVNEEKGNLVARFGLRLLYGSTLVSILSAMIANIMMA</sequence>
<feature type="domain" description="Concentrative nucleoside transporter N-terminal" evidence="8">
    <location>
        <begin position="8"/>
        <end position="81"/>
    </location>
</feature>
<keyword evidence="4 7" id="KW-0812">Transmembrane</keyword>
<dbReference type="Pfam" id="PF01773">
    <property type="entry name" value="Nucleos_tra2_N"/>
    <property type="match status" value="1"/>
</dbReference>
<evidence type="ECO:0000259" key="9">
    <source>
        <dbReference type="Pfam" id="PF07662"/>
    </source>
</evidence>
<organism evidence="11 12">
    <name type="scientific">Photobacterium swingsii</name>
    <dbReference type="NCBI Taxonomy" id="680026"/>
    <lineage>
        <taxon>Bacteria</taxon>
        <taxon>Pseudomonadati</taxon>
        <taxon>Pseudomonadota</taxon>
        <taxon>Gammaproteobacteria</taxon>
        <taxon>Vibrionales</taxon>
        <taxon>Vibrionaceae</taxon>
        <taxon>Photobacterium</taxon>
    </lineage>
</organism>
<comment type="subcellular location">
    <subcellularLocation>
        <location evidence="1">Cell membrane</location>
        <topology evidence="1">Multi-pass membrane protein</topology>
    </subcellularLocation>
</comment>
<name>A0A0J8XV71_9GAMM</name>
<dbReference type="InterPro" id="IPR008276">
    <property type="entry name" value="C_nuclsd_transpt"/>
</dbReference>
<dbReference type="GO" id="GO:0015506">
    <property type="term" value="F:nucleoside:proton symporter activity"/>
    <property type="evidence" value="ECO:0007669"/>
    <property type="project" value="TreeGrafter"/>
</dbReference>
<reference evidence="11 12" key="1">
    <citation type="submission" date="2018-01" db="EMBL/GenBank/DDBJ databases">
        <title>Whole genome sequencing of Histamine producing bacteria.</title>
        <authorList>
            <person name="Butler K."/>
        </authorList>
    </citation>
    <scope>NUCLEOTIDE SEQUENCE [LARGE SCALE GENOMIC DNA]</scope>
    <source>
        <strain evidence="11 12">DSM 24669</strain>
    </source>
</reference>
<feature type="transmembrane region" description="Helical" evidence="7">
    <location>
        <begin position="377"/>
        <end position="396"/>
    </location>
</feature>
<evidence type="ECO:0000256" key="6">
    <source>
        <dbReference type="ARBA" id="ARBA00023136"/>
    </source>
</evidence>
<feature type="transmembrane region" description="Helical" evidence="7">
    <location>
        <begin position="192"/>
        <end position="211"/>
    </location>
</feature>
<comment type="caution">
    <text evidence="11">The sequence shown here is derived from an EMBL/GenBank/DDBJ whole genome shotgun (WGS) entry which is preliminary data.</text>
</comment>
<evidence type="ECO:0000313" key="12">
    <source>
        <dbReference type="Proteomes" id="UP000240481"/>
    </source>
</evidence>
<evidence type="ECO:0000259" key="10">
    <source>
        <dbReference type="Pfam" id="PF07670"/>
    </source>
</evidence>
<feature type="transmembrane region" description="Helical" evidence="7">
    <location>
        <begin position="29"/>
        <end position="47"/>
    </location>
</feature>
<feature type="transmembrane region" description="Helical" evidence="7">
    <location>
        <begin position="6"/>
        <end position="22"/>
    </location>
</feature>
<feature type="domain" description="Nucleoside transporter/FeoB GTPase Gate" evidence="10">
    <location>
        <begin position="90"/>
        <end position="190"/>
    </location>
</feature>
<feature type="transmembrane region" description="Helical" evidence="7">
    <location>
        <begin position="274"/>
        <end position="296"/>
    </location>
</feature>
<dbReference type="GO" id="GO:0005886">
    <property type="term" value="C:plasma membrane"/>
    <property type="evidence" value="ECO:0007669"/>
    <property type="project" value="UniProtKB-SubCell"/>
</dbReference>
<dbReference type="Pfam" id="PF07670">
    <property type="entry name" value="Gate"/>
    <property type="match status" value="1"/>
</dbReference>
<dbReference type="EMBL" id="PYLZ01000010">
    <property type="protein sequence ID" value="PSW23099.1"/>
    <property type="molecule type" value="Genomic_DNA"/>
</dbReference>
<dbReference type="GO" id="GO:0015213">
    <property type="term" value="F:uridine transmembrane transporter activity"/>
    <property type="evidence" value="ECO:0007669"/>
    <property type="project" value="TreeGrafter"/>
</dbReference>
<evidence type="ECO:0000256" key="5">
    <source>
        <dbReference type="ARBA" id="ARBA00022989"/>
    </source>
</evidence>
<dbReference type="PANTHER" id="PTHR10590:SF21">
    <property type="entry name" value="NUCLEOSIDE PERMEASE NUPC"/>
    <property type="match status" value="1"/>
</dbReference>
<evidence type="ECO:0000259" key="8">
    <source>
        <dbReference type="Pfam" id="PF01773"/>
    </source>
</evidence>
<evidence type="ECO:0000256" key="1">
    <source>
        <dbReference type="ARBA" id="ARBA00004651"/>
    </source>
</evidence>
<dbReference type="GO" id="GO:0015212">
    <property type="term" value="F:cytidine transmembrane transporter activity"/>
    <property type="evidence" value="ECO:0007669"/>
    <property type="project" value="TreeGrafter"/>
</dbReference>
<feature type="transmembrane region" description="Helical" evidence="7">
    <location>
        <begin position="243"/>
        <end position="267"/>
    </location>
</feature>
<dbReference type="InterPro" id="IPR011657">
    <property type="entry name" value="CNT_C_dom"/>
</dbReference>
<keyword evidence="3" id="KW-1003">Cell membrane</keyword>
<evidence type="ECO:0000256" key="7">
    <source>
        <dbReference type="SAM" id="Phobius"/>
    </source>
</evidence>
<dbReference type="RefSeq" id="WP_048900128.1">
    <property type="nucleotide sequence ID" value="NZ_AP024853.1"/>
</dbReference>
<keyword evidence="6 7" id="KW-0472">Membrane</keyword>
<gene>
    <name evidence="11" type="ORF">C9I94_18165</name>
</gene>
<dbReference type="OrthoDB" id="9766455at2"/>
<feature type="transmembrane region" description="Helical" evidence="7">
    <location>
        <begin position="336"/>
        <end position="357"/>
    </location>
</feature>
<evidence type="ECO:0000256" key="2">
    <source>
        <dbReference type="ARBA" id="ARBA00009033"/>
    </source>
</evidence>
<dbReference type="Pfam" id="PF07662">
    <property type="entry name" value="Nucleos_tra2_C"/>
    <property type="match status" value="1"/>
</dbReference>
<keyword evidence="5 7" id="KW-1133">Transmembrane helix</keyword>
<dbReference type="AlphaFoldDB" id="A0A0J8XV71"/>
<evidence type="ECO:0000256" key="3">
    <source>
        <dbReference type="ARBA" id="ARBA00022475"/>
    </source>
</evidence>
<comment type="similarity">
    <text evidence="2">Belongs to the concentrative nucleoside transporter (CNT) (TC 2.A.41) family.</text>
</comment>
<dbReference type="Proteomes" id="UP000240481">
    <property type="component" value="Unassembled WGS sequence"/>
</dbReference>
<accession>A0A0J8XV71</accession>
<dbReference type="InterPro" id="IPR011642">
    <property type="entry name" value="Gate_dom"/>
</dbReference>
<protein>
    <submittedName>
        <fullName evidence="11">NupC/NupG family nucleoside CNT transporter</fullName>
    </submittedName>
</protein>
<dbReference type="InterPro" id="IPR002668">
    <property type="entry name" value="CNT_N_dom"/>
</dbReference>
<evidence type="ECO:0000313" key="11">
    <source>
        <dbReference type="EMBL" id="PSW23099.1"/>
    </source>
</evidence>